<name>A0ACB8N4Q0_CITSI</name>
<evidence type="ECO:0000313" key="1">
    <source>
        <dbReference type="EMBL" id="KAH9792605.1"/>
    </source>
</evidence>
<protein>
    <submittedName>
        <fullName evidence="1">Uncharacterized protein</fullName>
    </submittedName>
</protein>
<organism evidence="1 2">
    <name type="scientific">Citrus sinensis</name>
    <name type="common">Sweet orange</name>
    <name type="synonym">Citrus aurantium var. sinensis</name>
    <dbReference type="NCBI Taxonomy" id="2711"/>
    <lineage>
        <taxon>Eukaryota</taxon>
        <taxon>Viridiplantae</taxon>
        <taxon>Streptophyta</taxon>
        <taxon>Embryophyta</taxon>
        <taxon>Tracheophyta</taxon>
        <taxon>Spermatophyta</taxon>
        <taxon>Magnoliopsida</taxon>
        <taxon>eudicotyledons</taxon>
        <taxon>Gunneridae</taxon>
        <taxon>Pentapetalae</taxon>
        <taxon>rosids</taxon>
        <taxon>malvids</taxon>
        <taxon>Sapindales</taxon>
        <taxon>Rutaceae</taxon>
        <taxon>Aurantioideae</taxon>
        <taxon>Citrus</taxon>
    </lineage>
</organism>
<dbReference type="Proteomes" id="UP000829398">
    <property type="component" value="Chromosome 2"/>
</dbReference>
<gene>
    <name evidence="1" type="ORF">KPL71_004191</name>
</gene>
<comment type="caution">
    <text evidence="1">The sequence shown here is derived from an EMBL/GenBank/DDBJ whole genome shotgun (WGS) entry which is preliminary data.</text>
</comment>
<sequence>MMMRVELELIHERLDQVENTRAAQPQPVPRARKRERAPAKGEIDDYCRDEYDEGEDSVDSYRRDGQGRRARNRDDGLSGIKMKIPSFQGKSDPEAYLEWEKKMEFIFDCHNYSEAKKQMWRRILNREIAGKVELQHYVEIEEMVHKAIKIEQQLKRRGNTHAAPSPSSTPWKLSYVKQDETKLSQAHGMRHIQILFKFPSDPLQELEQSYTHLHLGGVRLILTLHGRKGLPVTASSNLATTLKVQIQLQGAEQITLAKIATLHHQLVYRLQNHALDLPTPQTASSEALMILIESEEENSSTIIDQTHAFRMKNSDGTIRLTFKPPPSSSSEPPGLYFTYSSMITYVHTEQENLPIQTFNDQGFPIYPAKLHGHFLWDVPASGNCDACCPYWEDIEEDDDEPKRRKRKSKKIIYPACKYHAGHLEEPPELDSQTPLPIYHKKYQAQFPPLEKQIDQQKSFISEPFGPSAVTPAGHLEEPRSFEAILNWQTQNQAITILHHKVDNITHKTNQVEKKVDTILDKLNQIYQNLHNRVAQRVYSPDFDKKETEIRALKAEIARIDSEKVQLTLFTSSAPLPVINPTYHPFLPSTSSRTYEPSRLFDSSSIESSDLSDSDTSDSNLVDISKLLMAEPTEQSGATDTGPRTDPVDTDKENHETDQVEHLFSEQEEPNDDTVFALPAESSDSDNSDFEPVYTVQPSSILIHDHTIPIPFVKIQIVPSKYHKPITAISFLDTGAQRSMLNPAILPTEYWKTQEEHFKVADGKIFTTKLITKHPIGIQLFPNCVVWIKLIGSALPNKDLLVGFDILHQTQNQSYEWTTVPHITCLEQDFHIKTSLKNFLMELNHIPPDQLDILHPSLGPKHEMFMIPTPSLHSQPPNRGIIIKEEKPNYTDFLFQDSQDPYEDFTPIPSPSPYELYGSSSSPYPPFSTQPEHYPQPTPLSLKTRDCPWPCVPGCSHPEKIFKKDRDPDRDLNETDSSSSEDASISL</sequence>
<accession>A0ACB8N4Q0</accession>
<proteinExistence type="predicted"/>
<reference evidence="2" key="1">
    <citation type="journal article" date="2023" name="Hortic. Res.">
        <title>A chromosome-level phased genome enabling allele-level studies in sweet orange: a case study on citrus Huanglongbing tolerance.</title>
        <authorList>
            <person name="Wu B."/>
            <person name="Yu Q."/>
            <person name="Deng Z."/>
            <person name="Duan Y."/>
            <person name="Luo F."/>
            <person name="Gmitter F. Jr."/>
        </authorList>
    </citation>
    <scope>NUCLEOTIDE SEQUENCE [LARGE SCALE GENOMIC DNA]</scope>
    <source>
        <strain evidence="2">cv. Valencia</strain>
    </source>
</reference>
<dbReference type="EMBL" id="CM039171">
    <property type="protein sequence ID" value="KAH9792605.1"/>
    <property type="molecule type" value="Genomic_DNA"/>
</dbReference>
<keyword evidence="2" id="KW-1185">Reference proteome</keyword>
<evidence type="ECO:0000313" key="2">
    <source>
        <dbReference type="Proteomes" id="UP000829398"/>
    </source>
</evidence>